<dbReference type="PANTHER" id="PTHR40761:SF1">
    <property type="entry name" value="CONSERVED INTEGRAL MEMBRANE ALANINE VALINE AND LEUCINE RICH PROTEIN-RELATED"/>
    <property type="match status" value="1"/>
</dbReference>
<reference evidence="2 3" key="1">
    <citation type="submission" date="2020-11" db="EMBL/GenBank/DDBJ databases">
        <title>Pseudonocardia abyssalis sp. nov. and Pseudonocardia oceani sp. nov., description and phylogenomic analysis of two novel actinomycetes isolated from the deep Southern Ocean.</title>
        <authorList>
            <person name="Parra J."/>
        </authorList>
    </citation>
    <scope>NUCLEOTIDE SEQUENCE [LARGE SCALE GENOMIC DNA]</scope>
    <source>
        <strain evidence="3">KRD185</strain>
    </source>
</reference>
<feature type="transmembrane region" description="Helical" evidence="1">
    <location>
        <begin position="228"/>
        <end position="248"/>
    </location>
</feature>
<evidence type="ECO:0000313" key="3">
    <source>
        <dbReference type="Proteomes" id="UP000694300"/>
    </source>
</evidence>
<keyword evidence="1" id="KW-1133">Transmembrane helix</keyword>
<comment type="caution">
    <text evidence="2">The sequence shown here is derived from an EMBL/GenBank/DDBJ whole genome shotgun (WGS) entry which is preliminary data.</text>
</comment>
<keyword evidence="1" id="KW-0812">Transmembrane</keyword>
<evidence type="ECO:0000256" key="1">
    <source>
        <dbReference type="SAM" id="Phobius"/>
    </source>
</evidence>
<feature type="transmembrane region" description="Helical" evidence="1">
    <location>
        <begin position="254"/>
        <end position="275"/>
    </location>
</feature>
<dbReference type="PANTHER" id="PTHR40761">
    <property type="entry name" value="CONSERVED INTEGRAL MEMBRANE ALANINE VALINE AND LEUCINE RICH PROTEIN-RELATED"/>
    <property type="match status" value="1"/>
</dbReference>
<feature type="transmembrane region" description="Helical" evidence="1">
    <location>
        <begin position="50"/>
        <end position="69"/>
    </location>
</feature>
<proteinExistence type="predicted"/>
<keyword evidence="3" id="KW-1185">Reference proteome</keyword>
<keyword evidence="1" id="KW-0472">Membrane</keyword>
<protein>
    <submittedName>
        <fullName evidence="2">DMT family transporter</fullName>
    </submittedName>
</protein>
<gene>
    <name evidence="2" type="ORF">I4I82_26895</name>
</gene>
<feature type="transmembrane region" description="Helical" evidence="1">
    <location>
        <begin position="165"/>
        <end position="188"/>
    </location>
</feature>
<name>A0ABS6UGE1_9PSEU</name>
<feature type="transmembrane region" description="Helical" evidence="1">
    <location>
        <begin position="134"/>
        <end position="153"/>
    </location>
</feature>
<feature type="transmembrane region" description="Helical" evidence="1">
    <location>
        <begin position="104"/>
        <end position="122"/>
    </location>
</feature>
<dbReference type="RefSeq" id="WP_218593219.1">
    <property type="nucleotide sequence ID" value="NZ_JADQDE010000095.1"/>
</dbReference>
<feature type="transmembrane region" description="Helical" evidence="1">
    <location>
        <begin position="75"/>
        <end position="95"/>
    </location>
</feature>
<dbReference type="Proteomes" id="UP000694300">
    <property type="component" value="Unassembled WGS sequence"/>
</dbReference>
<organism evidence="2 3">
    <name type="scientific">Pseudonocardia oceani</name>
    <dbReference type="NCBI Taxonomy" id="2792013"/>
    <lineage>
        <taxon>Bacteria</taxon>
        <taxon>Bacillati</taxon>
        <taxon>Actinomycetota</taxon>
        <taxon>Actinomycetes</taxon>
        <taxon>Pseudonocardiales</taxon>
        <taxon>Pseudonocardiaceae</taxon>
        <taxon>Pseudonocardia</taxon>
    </lineage>
</organism>
<feature type="transmembrane region" description="Helical" evidence="1">
    <location>
        <begin position="194"/>
        <end position="216"/>
    </location>
</feature>
<accession>A0ABS6UGE1</accession>
<evidence type="ECO:0000313" key="2">
    <source>
        <dbReference type="EMBL" id="MBW0131282.1"/>
    </source>
</evidence>
<dbReference type="NCBIfam" id="NF038012">
    <property type="entry name" value="DMT_1"/>
    <property type="match status" value="1"/>
</dbReference>
<dbReference type="EMBL" id="JADQDF010000001">
    <property type="protein sequence ID" value="MBW0131282.1"/>
    <property type="molecule type" value="Genomic_DNA"/>
</dbReference>
<sequence>MSAVAIALAGAAGLCNAVGDLLERSSAQHEESDPRASVRLVGRLARQPRWLVGVLVSLVGLALHIGALAQGGLAVVQPVLVVELPLAVIGAAVFLGRRPAPRDWMAVAMMTAGLAAFLYFLAPSGGERLSVPGPVWVAAVGVVLLAVVTLAVAGWRARGDLRAALLATAGGAGYGLTGVFFSTAAHALGTGGPLAAAGAWQTWASVVTGLASFWLLQNALAAGRLVAVEPGITLTNPLVAVLWGLLVFGETARGGAALLGTGAGAALVAAGVVVLGGSPALQNRPPDAARAAPASR</sequence>